<reference evidence="1" key="2">
    <citation type="submission" date="2022-01" db="EMBL/GenBank/DDBJ databases">
        <authorList>
            <person name="Yamashiro T."/>
            <person name="Shiraishi A."/>
            <person name="Satake H."/>
            <person name="Nakayama K."/>
        </authorList>
    </citation>
    <scope>NUCLEOTIDE SEQUENCE</scope>
</reference>
<sequence>MFDSSFHSHDPRIMEDFYRPSLIGRGWSIVPTTVPGTDFVLNNHMVQLLRQNCQLRRFKAEDANEHLDKILLLHQILTFYHGITMIDRDKIMVAAGRNIRRKTPQESYDLIKNMTQHHYQWDSKVQYDTTTDMSAHYSKTTFASSEQVEVLGNDTGYTIQSVQHQPGPGHPNTFHYTYSNESDEDEPSEVLKVQKSIHPLSGSPTPSYDSIVASPSPSLTPLGNNDFLLEETDAFFALDSIPPYIDDEIYDSEGYILFLEKLLEDEPFEAKKSEINPLIKEPPNTFLMGDKEITLNPLEDGDELVPIPRVSEKPLDSLDPISKTFDMTITNTLFNFDYEFTLNSENPIFDIQN</sequence>
<proteinExistence type="predicted"/>
<comment type="caution">
    <text evidence="1">The sequence shown here is derived from an EMBL/GenBank/DDBJ whole genome shotgun (WGS) entry which is preliminary data.</text>
</comment>
<keyword evidence="2" id="KW-1185">Reference proteome</keyword>
<dbReference type="Proteomes" id="UP001151760">
    <property type="component" value="Unassembled WGS sequence"/>
</dbReference>
<name>A0ABQ4YEA3_9ASTR</name>
<dbReference type="EMBL" id="BQNB010010311">
    <property type="protein sequence ID" value="GJS75548.1"/>
    <property type="molecule type" value="Genomic_DNA"/>
</dbReference>
<organism evidence="1 2">
    <name type="scientific">Tanacetum coccineum</name>
    <dbReference type="NCBI Taxonomy" id="301880"/>
    <lineage>
        <taxon>Eukaryota</taxon>
        <taxon>Viridiplantae</taxon>
        <taxon>Streptophyta</taxon>
        <taxon>Embryophyta</taxon>
        <taxon>Tracheophyta</taxon>
        <taxon>Spermatophyta</taxon>
        <taxon>Magnoliopsida</taxon>
        <taxon>eudicotyledons</taxon>
        <taxon>Gunneridae</taxon>
        <taxon>Pentapetalae</taxon>
        <taxon>asterids</taxon>
        <taxon>campanulids</taxon>
        <taxon>Asterales</taxon>
        <taxon>Asteraceae</taxon>
        <taxon>Asteroideae</taxon>
        <taxon>Anthemideae</taxon>
        <taxon>Anthemidinae</taxon>
        <taxon>Tanacetum</taxon>
    </lineage>
</organism>
<gene>
    <name evidence="1" type="ORF">Tco_0725429</name>
</gene>
<evidence type="ECO:0000313" key="1">
    <source>
        <dbReference type="EMBL" id="GJS75548.1"/>
    </source>
</evidence>
<evidence type="ECO:0008006" key="3">
    <source>
        <dbReference type="Google" id="ProtNLM"/>
    </source>
</evidence>
<protein>
    <recommendedName>
        <fullName evidence="3">Reverse transcriptase domain-containing protein</fullName>
    </recommendedName>
</protein>
<accession>A0ABQ4YEA3</accession>
<reference evidence="1" key="1">
    <citation type="journal article" date="2022" name="Int. J. Mol. Sci.">
        <title>Draft Genome of Tanacetum Coccineum: Genomic Comparison of Closely Related Tanacetum-Family Plants.</title>
        <authorList>
            <person name="Yamashiro T."/>
            <person name="Shiraishi A."/>
            <person name="Nakayama K."/>
            <person name="Satake H."/>
        </authorList>
    </citation>
    <scope>NUCLEOTIDE SEQUENCE</scope>
</reference>
<evidence type="ECO:0000313" key="2">
    <source>
        <dbReference type="Proteomes" id="UP001151760"/>
    </source>
</evidence>